<evidence type="ECO:0000256" key="6">
    <source>
        <dbReference type="ARBA" id="ARBA00022763"/>
    </source>
</evidence>
<dbReference type="Gene3D" id="1.10.10.10">
    <property type="entry name" value="Winged helix-like DNA-binding domain superfamily/Winged helix DNA-binding domain"/>
    <property type="match status" value="1"/>
</dbReference>
<evidence type="ECO:0000256" key="2">
    <source>
        <dbReference type="ARBA" id="ARBA00008711"/>
    </source>
</evidence>
<dbReference type="HAMAP" id="MF_00772">
    <property type="entry name" value="OGT"/>
    <property type="match status" value="1"/>
</dbReference>
<evidence type="ECO:0000256" key="8">
    <source>
        <dbReference type="ARBA" id="ARBA00049348"/>
    </source>
</evidence>
<dbReference type="InterPro" id="IPR008332">
    <property type="entry name" value="MethylG_MeTrfase_N"/>
</dbReference>
<keyword evidence="3 9" id="KW-0963">Cytoplasm</keyword>
<comment type="miscellaneous">
    <text evidence="9">This enzyme catalyzes only one turnover and therefore is not strictly catalytic. According to one definition, an enzyme is a biocatalyst that acts repeatedly and over many reaction cycles.</text>
</comment>
<dbReference type="PANTHER" id="PTHR10815">
    <property type="entry name" value="METHYLATED-DNA--PROTEIN-CYSTEINE METHYLTRANSFERASE"/>
    <property type="match status" value="1"/>
</dbReference>
<dbReference type="EMBL" id="AP014569">
    <property type="protein sequence ID" value="BAO83427.1"/>
    <property type="molecule type" value="Genomic_DNA"/>
</dbReference>
<dbReference type="SUPFAM" id="SSF53155">
    <property type="entry name" value="Methylated DNA-protein cysteine methyltransferase domain"/>
    <property type="match status" value="1"/>
</dbReference>
<dbReference type="GO" id="GO:0032259">
    <property type="term" value="P:methylation"/>
    <property type="evidence" value="ECO:0007669"/>
    <property type="project" value="UniProtKB-KW"/>
</dbReference>
<organism evidence="12 13">
    <name type="scientific">Serpentinimonas maccroryi</name>
    <dbReference type="NCBI Taxonomy" id="1458426"/>
    <lineage>
        <taxon>Bacteria</taxon>
        <taxon>Pseudomonadati</taxon>
        <taxon>Pseudomonadota</taxon>
        <taxon>Betaproteobacteria</taxon>
        <taxon>Burkholderiales</taxon>
        <taxon>Comamonadaceae</taxon>
        <taxon>Serpentinimonas</taxon>
    </lineage>
</organism>
<dbReference type="RefSeq" id="WP_045535753.1">
    <property type="nucleotide sequence ID" value="NZ_AP014569.1"/>
</dbReference>
<dbReference type="FunFam" id="1.10.10.10:FF:000214">
    <property type="entry name" value="Methylated-DNA--protein-cysteine methyltransferase"/>
    <property type="match status" value="1"/>
</dbReference>
<evidence type="ECO:0000256" key="3">
    <source>
        <dbReference type="ARBA" id="ARBA00022490"/>
    </source>
</evidence>
<comment type="catalytic activity">
    <reaction evidence="1 9">
        <text>a 4-O-methyl-thymidine in DNA + L-cysteinyl-[protein] = a thymidine in DNA + S-methyl-L-cysteinyl-[protein]</text>
        <dbReference type="Rhea" id="RHEA:53428"/>
        <dbReference type="Rhea" id="RHEA-COMP:10131"/>
        <dbReference type="Rhea" id="RHEA-COMP:10132"/>
        <dbReference type="Rhea" id="RHEA-COMP:13555"/>
        <dbReference type="Rhea" id="RHEA-COMP:13556"/>
        <dbReference type="ChEBI" id="CHEBI:29950"/>
        <dbReference type="ChEBI" id="CHEBI:82612"/>
        <dbReference type="ChEBI" id="CHEBI:137386"/>
        <dbReference type="ChEBI" id="CHEBI:137387"/>
        <dbReference type="EC" id="2.1.1.63"/>
    </reaction>
</comment>
<dbReference type="Proteomes" id="UP000066014">
    <property type="component" value="Chromosome"/>
</dbReference>
<dbReference type="InterPro" id="IPR036217">
    <property type="entry name" value="MethylDNA_cys_MeTrfase_DNAb"/>
</dbReference>
<name>A0A060NNU8_9BURK</name>
<evidence type="ECO:0000256" key="1">
    <source>
        <dbReference type="ARBA" id="ARBA00001286"/>
    </source>
</evidence>
<dbReference type="PANTHER" id="PTHR10815:SF5">
    <property type="entry name" value="METHYLATED-DNA--PROTEIN-CYSTEINE METHYLTRANSFERASE"/>
    <property type="match status" value="1"/>
</dbReference>
<dbReference type="GO" id="GO:0006307">
    <property type="term" value="P:DNA alkylation repair"/>
    <property type="evidence" value="ECO:0007669"/>
    <property type="project" value="UniProtKB-UniRule"/>
</dbReference>
<keyword evidence="4 9" id="KW-0489">Methyltransferase</keyword>
<dbReference type="InterPro" id="IPR014048">
    <property type="entry name" value="MethylDNA_cys_MeTrfase_DNA-bd"/>
</dbReference>
<sequence length="162" mass="17294">MHQIRLTCPIGELLLVAQPEHLLGVWFADQSGIPAWATVAAPNPELPLLRQTALQLEQYFAGVRQRFDLPLDLSRGSAFEQAVWGALAGIAPGQLCSYLDIARAIGRPRAARAVGGALGRNPIGIVLPCHRVLGSKGQLTGYTGGVARKQALLDLEARWAAA</sequence>
<dbReference type="SUPFAM" id="SSF46767">
    <property type="entry name" value="Methylated DNA-protein cysteine methyltransferase, C-terminal domain"/>
    <property type="match status" value="1"/>
</dbReference>
<protein>
    <recommendedName>
        <fullName evidence="9">Methylated-DNA--protein-cysteine methyltransferase</fullName>
        <ecNumber evidence="9">2.1.1.63</ecNumber>
    </recommendedName>
    <alternativeName>
        <fullName evidence="9">6-O-methylguanine-DNA methyltransferase</fullName>
        <shortName evidence="9">MGMT</shortName>
    </alternativeName>
    <alternativeName>
        <fullName evidence="9">O-6-methylguanine-DNA-alkyltransferase</fullName>
    </alternativeName>
</protein>
<dbReference type="InterPro" id="IPR036631">
    <property type="entry name" value="MGMT_N_sf"/>
</dbReference>
<dbReference type="STRING" id="1458426.SMCB_1199"/>
<dbReference type="EC" id="2.1.1.63" evidence="9"/>
<feature type="active site" description="Nucleophile; methyl group acceptor" evidence="9">
    <location>
        <position position="129"/>
    </location>
</feature>
<dbReference type="InterPro" id="IPR036388">
    <property type="entry name" value="WH-like_DNA-bd_sf"/>
</dbReference>
<proteinExistence type="inferred from homology"/>
<comment type="similarity">
    <text evidence="2 9">Belongs to the MGMT family.</text>
</comment>
<comment type="function">
    <text evidence="9">Involved in the cellular defense against the biological effects of O6-methylguanine (O6-MeG) and O4-methylthymine (O4-MeT) in DNA. Repairs the methylated nucleobase in DNA by stoichiometrically transferring the methyl group to a cysteine residue in the enzyme. This is a suicide reaction: the enzyme is irreversibly inactivated.</text>
</comment>
<evidence type="ECO:0000256" key="7">
    <source>
        <dbReference type="ARBA" id="ARBA00023204"/>
    </source>
</evidence>
<feature type="domain" description="Methylated-DNA-[protein]-cysteine S-methyltransferase DNA binding" evidence="10">
    <location>
        <begin position="78"/>
        <end position="157"/>
    </location>
</feature>
<dbReference type="OrthoDB" id="9802228at2"/>
<evidence type="ECO:0000256" key="9">
    <source>
        <dbReference type="HAMAP-Rule" id="MF_00772"/>
    </source>
</evidence>
<keyword evidence="6 9" id="KW-0227">DNA damage</keyword>
<evidence type="ECO:0000259" key="11">
    <source>
        <dbReference type="Pfam" id="PF02870"/>
    </source>
</evidence>
<evidence type="ECO:0000313" key="12">
    <source>
        <dbReference type="EMBL" id="BAO83427.1"/>
    </source>
</evidence>
<evidence type="ECO:0000256" key="5">
    <source>
        <dbReference type="ARBA" id="ARBA00022679"/>
    </source>
</evidence>
<keyword evidence="13" id="KW-1185">Reference proteome</keyword>
<dbReference type="CDD" id="cd06445">
    <property type="entry name" value="ATase"/>
    <property type="match status" value="1"/>
</dbReference>
<reference evidence="12 13" key="1">
    <citation type="journal article" date="2014" name="Nat. Commun.">
        <title>Physiological and genomic features of highly alkaliphilic hydrogen-utilizing Betaproteobacteria from a continental serpentinizing site.</title>
        <authorList>
            <person name="Suzuki S."/>
            <person name="Kuenen J.G."/>
            <person name="Schipper K."/>
            <person name="van der Velde S."/>
            <person name="Ishii S."/>
            <person name="Wu A."/>
            <person name="Sorokin D.Y."/>
            <person name="Tenney A."/>
            <person name="Meng X.Y."/>
            <person name="Morrill P.L."/>
            <person name="Kamagata Y."/>
            <person name="Muyzer G."/>
            <person name="Nealson K.H."/>
        </authorList>
    </citation>
    <scope>NUCLEOTIDE SEQUENCE [LARGE SCALE GENOMIC DNA]</scope>
    <source>
        <strain evidence="12 13">B1</strain>
    </source>
</reference>
<evidence type="ECO:0000259" key="10">
    <source>
        <dbReference type="Pfam" id="PF01035"/>
    </source>
</evidence>
<dbReference type="KEGG" id="cbab:SMCB_1199"/>
<dbReference type="Pfam" id="PF02870">
    <property type="entry name" value="Methyltransf_1N"/>
    <property type="match status" value="1"/>
</dbReference>
<gene>
    <name evidence="12" type="ORF">SMCB_1199</name>
</gene>
<dbReference type="GO" id="GO:0005737">
    <property type="term" value="C:cytoplasm"/>
    <property type="evidence" value="ECO:0007669"/>
    <property type="project" value="UniProtKB-SubCell"/>
</dbReference>
<evidence type="ECO:0000313" key="13">
    <source>
        <dbReference type="Proteomes" id="UP000066014"/>
    </source>
</evidence>
<comment type="subcellular location">
    <subcellularLocation>
        <location evidence="9">Cytoplasm</location>
    </subcellularLocation>
</comment>
<dbReference type="PROSITE" id="PS00374">
    <property type="entry name" value="MGMT"/>
    <property type="match status" value="1"/>
</dbReference>
<dbReference type="Pfam" id="PF01035">
    <property type="entry name" value="DNA_binding_1"/>
    <property type="match status" value="1"/>
</dbReference>
<dbReference type="Gene3D" id="3.30.160.70">
    <property type="entry name" value="Methylated DNA-protein cysteine methyltransferase domain"/>
    <property type="match status" value="1"/>
</dbReference>
<dbReference type="InterPro" id="IPR023546">
    <property type="entry name" value="MGMT"/>
</dbReference>
<dbReference type="NCBIfam" id="TIGR00589">
    <property type="entry name" value="ogt"/>
    <property type="match status" value="1"/>
</dbReference>
<dbReference type="InterPro" id="IPR001497">
    <property type="entry name" value="MethylDNA_cys_MeTrfase_AS"/>
</dbReference>
<comment type="catalytic activity">
    <reaction evidence="8 9">
        <text>a 6-O-methyl-2'-deoxyguanosine in DNA + L-cysteinyl-[protein] = S-methyl-L-cysteinyl-[protein] + a 2'-deoxyguanosine in DNA</text>
        <dbReference type="Rhea" id="RHEA:24000"/>
        <dbReference type="Rhea" id="RHEA-COMP:10131"/>
        <dbReference type="Rhea" id="RHEA-COMP:10132"/>
        <dbReference type="Rhea" id="RHEA-COMP:11367"/>
        <dbReference type="Rhea" id="RHEA-COMP:11368"/>
        <dbReference type="ChEBI" id="CHEBI:29950"/>
        <dbReference type="ChEBI" id="CHEBI:82612"/>
        <dbReference type="ChEBI" id="CHEBI:85445"/>
        <dbReference type="ChEBI" id="CHEBI:85448"/>
        <dbReference type="EC" id="2.1.1.63"/>
    </reaction>
</comment>
<evidence type="ECO:0000256" key="4">
    <source>
        <dbReference type="ARBA" id="ARBA00022603"/>
    </source>
</evidence>
<feature type="domain" description="Methylguanine DNA methyltransferase ribonuclease-like" evidence="11">
    <location>
        <begin position="7"/>
        <end position="73"/>
    </location>
</feature>
<keyword evidence="5 9" id="KW-0808">Transferase</keyword>
<accession>A0A060NNU8</accession>
<dbReference type="HOGENOM" id="CLU_000445_52_2_4"/>
<dbReference type="AlphaFoldDB" id="A0A060NNU8"/>
<keyword evidence="7 9" id="KW-0234">DNA repair</keyword>
<dbReference type="GO" id="GO:0003908">
    <property type="term" value="F:methylated-DNA-[protein]-cysteine S-methyltransferase activity"/>
    <property type="evidence" value="ECO:0007669"/>
    <property type="project" value="UniProtKB-UniRule"/>
</dbReference>